<dbReference type="AlphaFoldDB" id="A0A1F5ZSW3"/>
<dbReference type="GO" id="GO:0008233">
    <property type="term" value="F:peptidase activity"/>
    <property type="evidence" value="ECO:0007669"/>
    <property type="project" value="InterPro"/>
</dbReference>
<dbReference type="GO" id="GO:0006508">
    <property type="term" value="P:proteolysis"/>
    <property type="evidence" value="ECO:0007669"/>
    <property type="project" value="InterPro"/>
</dbReference>
<evidence type="ECO:0000259" key="1">
    <source>
        <dbReference type="PROSITE" id="PS50990"/>
    </source>
</evidence>
<organism evidence="2 3">
    <name type="scientific">Candidatus Gottesmanbacteria bacterium RIFCSPHIGHO2_02_FULL_39_11</name>
    <dbReference type="NCBI Taxonomy" id="1798382"/>
    <lineage>
        <taxon>Bacteria</taxon>
        <taxon>Candidatus Gottesmaniibacteriota</taxon>
    </lineage>
</organism>
<dbReference type="Proteomes" id="UP000176923">
    <property type="component" value="Unassembled WGS sequence"/>
</dbReference>
<evidence type="ECO:0000313" key="2">
    <source>
        <dbReference type="EMBL" id="OGG15576.1"/>
    </source>
</evidence>
<dbReference type="SUPFAM" id="SSF54001">
    <property type="entry name" value="Cysteine proteinases"/>
    <property type="match status" value="1"/>
</dbReference>
<protein>
    <recommendedName>
        <fullName evidence="1">Peptidase C39 domain-containing protein</fullName>
    </recommendedName>
</protein>
<dbReference type="InterPro" id="IPR038765">
    <property type="entry name" value="Papain-like_cys_pep_sf"/>
</dbReference>
<gene>
    <name evidence="2" type="ORF">A3D77_02670</name>
</gene>
<evidence type="ECO:0000313" key="3">
    <source>
        <dbReference type="Proteomes" id="UP000176923"/>
    </source>
</evidence>
<name>A0A1F5ZSW3_9BACT</name>
<dbReference type="InterPro" id="IPR005074">
    <property type="entry name" value="Peptidase_C39"/>
</dbReference>
<comment type="caution">
    <text evidence="2">The sequence shown here is derived from an EMBL/GenBank/DDBJ whole genome shotgun (WGS) entry which is preliminary data.</text>
</comment>
<proteinExistence type="predicted"/>
<dbReference type="PROSITE" id="PS50990">
    <property type="entry name" value="PEPTIDASE_C39"/>
    <property type="match status" value="1"/>
</dbReference>
<dbReference type="EMBL" id="MFJL01000022">
    <property type="protein sequence ID" value="OGG15576.1"/>
    <property type="molecule type" value="Genomic_DNA"/>
</dbReference>
<dbReference type="Gene3D" id="3.90.70.10">
    <property type="entry name" value="Cysteine proteinases"/>
    <property type="match status" value="1"/>
</dbReference>
<dbReference type="GO" id="GO:0005524">
    <property type="term" value="F:ATP binding"/>
    <property type="evidence" value="ECO:0007669"/>
    <property type="project" value="InterPro"/>
</dbReference>
<reference evidence="2 3" key="1">
    <citation type="journal article" date="2016" name="Nat. Commun.">
        <title>Thousands of microbial genomes shed light on interconnected biogeochemical processes in an aquifer system.</title>
        <authorList>
            <person name="Anantharaman K."/>
            <person name="Brown C.T."/>
            <person name="Hug L.A."/>
            <person name="Sharon I."/>
            <person name="Castelle C.J."/>
            <person name="Probst A.J."/>
            <person name="Thomas B.C."/>
            <person name="Singh A."/>
            <person name="Wilkins M.J."/>
            <person name="Karaoz U."/>
            <person name="Brodie E.L."/>
            <person name="Williams K.H."/>
            <person name="Hubbard S.S."/>
            <person name="Banfield J.F."/>
        </authorList>
    </citation>
    <scope>NUCLEOTIDE SEQUENCE [LARGE SCALE GENOMIC DNA]</scope>
</reference>
<accession>A0A1F5ZSW3</accession>
<dbReference type="Pfam" id="PF03412">
    <property type="entry name" value="Peptidase_C39"/>
    <property type="match status" value="1"/>
</dbReference>
<dbReference type="GO" id="GO:0016020">
    <property type="term" value="C:membrane"/>
    <property type="evidence" value="ECO:0007669"/>
    <property type="project" value="InterPro"/>
</dbReference>
<sequence length="180" mass="20900">MTRLSVSPIKQPNNRTCGPVSLKIALRILGQDKPLTQLISLCQTNSNGTSTNHMIRAIEKLHLEVLSFKKSTLSHIKRFLNKMSYPCVILVSYLYDLDESGEPNPESGHWAVVRTFDAKRNRIQLLDSVSGTRKSYDWNDFLRRWLGYDLKRYCFGSRKKHFKLVKRWQSRHMLVVSNSC</sequence>
<dbReference type="STRING" id="1798382.A3D77_02670"/>
<feature type="domain" description="Peptidase C39" evidence="1">
    <location>
        <begin position="11"/>
        <end position="152"/>
    </location>
</feature>